<dbReference type="InterPro" id="IPR019554">
    <property type="entry name" value="Soluble_ligand-bd"/>
</dbReference>
<dbReference type="Pfam" id="PF02563">
    <property type="entry name" value="Poly_export"/>
    <property type="match status" value="1"/>
</dbReference>
<protein>
    <submittedName>
        <fullName evidence="4">Polysaccharide export outer membrane protein</fullName>
    </submittedName>
</protein>
<name>A0A1Y6BIE9_9BACT</name>
<dbReference type="OrthoDB" id="9815244at2"/>
<feature type="domain" description="Polysaccharide export protein N-terminal" evidence="2">
    <location>
        <begin position="40"/>
        <end position="112"/>
    </location>
</feature>
<reference evidence="5" key="1">
    <citation type="submission" date="2017-04" db="EMBL/GenBank/DDBJ databases">
        <authorList>
            <person name="Varghese N."/>
            <person name="Submissions S."/>
        </authorList>
    </citation>
    <scope>NUCLEOTIDE SEQUENCE [LARGE SCALE GENOMIC DNA]</scope>
    <source>
        <strain evidence="5">RKEM611</strain>
    </source>
</reference>
<dbReference type="RefSeq" id="WP_132317279.1">
    <property type="nucleotide sequence ID" value="NZ_FWZT01000005.1"/>
</dbReference>
<dbReference type="PANTHER" id="PTHR33619">
    <property type="entry name" value="POLYSACCHARIDE EXPORT PROTEIN GFCE-RELATED"/>
    <property type="match status" value="1"/>
</dbReference>
<organism evidence="4 5">
    <name type="scientific">Pseudobacteriovorax antillogorgiicola</name>
    <dbReference type="NCBI Taxonomy" id="1513793"/>
    <lineage>
        <taxon>Bacteria</taxon>
        <taxon>Pseudomonadati</taxon>
        <taxon>Bdellovibrionota</taxon>
        <taxon>Oligoflexia</taxon>
        <taxon>Oligoflexales</taxon>
        <taxon>Pseudobacteriovoracaceae</taxon>
        <taxon>Pseudobacteriovorax</taxon>
    </lineage>
</organism>
<evidence type="ECO:0000313" key="4">
    <source>
        <dbReference type="EMBL" id="SMF13174.1"/>
    </source>
</evidence>
<evidence type="ECO:0000259" key="3">
    <source>
        <dbReference type="Pfam" id="PF10531"/>
    </source>
</evidence>
<feature type="domain" description="Soluble ligand binding" evidence="3">
    <location>
        <begin position="120"/>
        <end position="165"/>
    </location>
</feature>
<dbReference type="PROSITE" id="PS51257">
    <property type="entry name" value="PROKAR_LIPOPROTEIN"/>
    <property type="match status" value="1"/>
</dbReference>
<keyword evidence="1" id="KW-0732">Signal</keyword>
<dbReference type="STRING" id="1513793.SAMN06296036_105216"/>
<sequence length="200" mass="21681">MIYGTKLGFLIWIILISSCSHYIDAEPLKNIQSGRTFDRQGTYRISPGDQVNVLVYGEDKLSGVFTISSTGFLSVPLIPPLQVSGLTTQQLNRKLGNALRSLIKSPRVSTSLTGAKNFQVYFTGEVNTVGAVNLTNETTLLQAISLAGGLNEFASGRIVLVRKIASKQVKRYATSYEDILSGSLQLDHLSLEAGDVIIAE</sequence>
<dbReference type="EMBL" id="FWZT01000005">
    <property type="protein sequence ID" value="SMF13174.1"/>
    <property type="molecule type" value="Genomic_DNA"/>
</dbReference>
<evidence type="ECO:0000256" key="1">
    <source>
        <dbReference type="ARBA" id="ARBA00022729"/>
    </source>
</evidence>
<evidence type="ECO:0000313" key="5">
    <source>
        <dbReference type="Proteomes" id="UP000192907"/>
    </source>
</evidence>
<dbReference type="Gene3D" id="3.10.560.10">
    <property type="entry name" value="Outer membrane lipoprotein wza domain like"/>
    <property type="match status" value="1"/>
</dbReference>
<dbReference type="Proteomes" id="UP000192907">
    <property type="component" value="Unassembled WGS sequence"/>
</dbReference>
<dbReference type="GO" id="GO:0015159">
    <property type="term" value="F:polysaccharide transmembrane transporter activity"/>
    <property type="evidence" value="ECO:0007669"/>
    <property type="project" value="InterPro"/>
</dbReference>
<dbReference type="AlphaFoldDB" id="A0A1Y6BIE9"/>
<proteinExistence type="predicted"/>
<keyword evidence="5" id="KW-1185">Reference proteome</keyword>
<dbReference type="PANTHER" id="PTHR33619:SF3">
    <property type="entry name" value="POLYSACCHARIDE EXPORT PROTEIN GFCE-RELATED"/>
    <property type="match status" value="1"/>
</dbReference>
<dbReference type="InterPro" id="IPR049712">
    <property type="entry name" value="Poly_export"/>
</dbReference>
<dbReference type="Pfam" id="PF10531">
    <property type="entry name" value="SLBB"/>
    <property type="match status" value="1"/>
</dbReference>
<dbReference type="InterPro" id="IPR003715">
    <property type="entry name" value="Poly_export_N"/>
</dbReference>
<accession>A0A1Y6BIE9</accession>
<evidence type="ECO:0000259" key="2">
    <source>
        <dbReference type="Pfam" id="PF02563"/>
    </source>
</evidence>
<gene>
    <name evidence="4" type="ORF">SAMN06296036_105216</name>
</gene>